<evidence type="ECO:0000256" key="6">
    <source>
        <dbReference type="ARBA" id="ARBA00049117"/>
    </source>
</evidence>
<dbReference type="EMBL" id="NTKD01000055">
    <property type="protein sequence ID" value="PDH36959.1"/>
    <property type="molecule type" value="Genomic_DNA"/>
</dbReference>
<evidence type="ECO:0000313" key="8">
    <source>
        <dbReference type="EMBL" id="PDH36959.1"/>
    </source>
</evidence>
<dbReference type="InterPro" id="IPR051927">
    <property type="entry name" value="Zn_Chap_cDPG_Synth"/>
</dbReference>
<comment type="catalytic activity">
    <reaction evidence="6">
        <text>GTP + H2O = GDP + phosphate + H(+)</text>
        <dbReference type="Rhea" id="RHEA:19669"/>
        <dbReference type="ChEBI" id="CHEBI:15377"/>
        <dbReference type="ChEBI" id="CHEBI:15378"/>
        <dbReference type="ChEBI" id="CHEBI:37565"/>
        <dbReference type="ChEBI" id="CHEBI:43474"/>
        <dbReference type="ChEBI" id="CHEBI:58189"/>
    </reaction>
    <physiologicalReaction direction="left-to-right" evidence="6">
        <dbReference type="Rhea" id="RHEA:19670"/>
    </physiologicalReaction>
</comment>
<keyword evidence="3" id="KW-0143">Chaperone</keyword>
<dbReference type="PANTHER" id="PTHR43603:SF1">
    <property type="entry name" value="ZINC-REGULATED GTPASE METALLOPROTEIN ACTIVATOR 1"/>
    <property type="match status" value="1"/>
</dbReference>
<dbReference type="NCBIfam" id="NF038288">
    <property type="entry name" value="chaper_GTP_ZigA"/>
    <property type="match status" value="1"/>
</dbReference>
<dbReference type="Gene3D" id="3.30.1220.10">
    <property type="entry name" value="CobW-like, C-terminal domain"/>
    <property type="match status" value="1"/>
</dbReference>
<dbReference type="AlphaFoldDB" id="A0A2A5WKF0"/>
<evidence type="ECO:0000259" key="7">
    <source>
        <dbReference type="SMART" id="SM00833"/>
    </source>
</evidence>
<reference evidence="8 9" key="1">
    <citation type="submission" date="2017-08" db="EMBL/GenBank/DDBJ databases">
        <title>Fine stratification of microbial communities through a metagenomic profile of the photic zone.</title>
        <authorList>
            <person name="Haro-Moreno J.M."/>
            <person name="Lopez-Perez M."/>
            <person name="De La Torre J."/>
            <person name="Picazo A."/>
            <person name="Camacho A."/>
            <person name="Rodriguez-Valera F."/>
        </authorList>
    </citation>
    <scope>NUCLEOTIDE SEQUENCE [LARGE SCALE GENOMIC DNA]</scope>
    <source>
        <strain evidence="8">MED-G24</strain>
    </source>
</reference>
<accession>A0A2A5WKF0</accession>
<evidence type="ECO:0000256" key="4">
    <source>
        <dbReference type="ARBA" id="ARBA00034320"/>
    </source>
</evidence>
<dbReference type="SUPFAM" id="SSF52540">
    <property type="entry name" value="P-loop containing nucleoside triphosphate hydrolases"/>
    <property type="match status" value="1"/>
</dbReference>
<name>A0A2A5WKF0_9GAMM</name>
<dbReference type="InterPro" id="IPR003495">
    <property type="entry name" value="CobW/HypB/UreG_nucleotide-bd"/>
</dbReference>
<dbReference type="GO" id="GO:0000166">
    <property type="term" value="F:nucleotide binding"/>
    <property type="evidence" value="ECO:0007669"/>
    <property type="project" value="UniProtKB-KW"/>
</dbReference>
<dbReference type="Pfam" id="PF07683">
    <property type="entry name" value="CobW_C"/>
    <property type="match status" value="1"/>
</dbReference>
<keyword evidence="1" id="KW-0547">Nucleotide-binding</keyword>
<dbReference type="InterPro" id="IPR047920">
    <property type="entry name" value="ZigA-like"/>
</dbReference>
<dbReference type="Gene3D" id="3.40.50.300">
    <property type="entry name" value="P-loop containing nucleotide triphosphate hydrolases"/>
    <property type="match status" value="1"/>
</dbReference>
<comment type="function">
    <text evidence="5">Zinc chaperone that directly transfers zinc cofactor to target proteins, thereby activating them. Zinc is transferred from the CXCC motif in the GTPase domain to the zinc binding site in target proteins in a process requiring GTP hydrolysis.</text>
</comment>
<comment type="similarity">
    <text evidence="4">Belongs to the SIMIBI class G3E GTPase family. ZNG1 subfamily.</text>
</comment>
<dbReference type="InterPro" id="IPR036627">
    <property type="entry name" value="CobW-likC_sf"/>
</dbReference>
<dbReference type="Proteomes" id="UP000219327">
    <property type="component" value="Unassembled WGS sequence"/>
</dbReference>
<comment type="caution">
    <text evidence="8">The sequence shown here is derived from an EMBL/GenBank/DDBJ whole genome shotgun (WGS) entry which is preliminary data.</text>
</comment>
<dbReference type="SMART" id="SM00833">
    <property type="entry name" value="CobW_C"/>
    <property type="match status" value="1"/>
</dbReference>
<proteinExistence type="inferred from homology"/>
<gene>
    <name evidence="8" type="ORF">CNE99_08730</name>
</gene>
<dbReference type="PANTHER" id="PTHR43603">
    <property type="entry name" value="COBW DOMAIN-CONTAINING PROTEIN DDB_G0274527"/>
    <property type="match status" value="1"/>
</dbReference>
<dbReference type="InterPro" id="IPR027417">
    <property type="entry name" value="P-loop_NTPase"/>
</dbReference>
<keyword evidence="2" id="KW-0378">Hydrolase</keyword>
<protein>
    <submittedName>
        <fullName evidence="8">4-hydroxytetrahydrobiopterin dehydratase</fullName>
    </submittedName>
</protein>
<dbReference type="GO" id="GO:0016787">
    <property type="term" value="F:hydrolase activity"/>
    <property type="evidence" value="ECO:0007669"/>
    <property type="project" value="UniProtKB-KW"/>
</dbReference>
<feature type="domain" description="CobW C-terminal" evidence="7">
    <location>
        <begin position="256"/>
        <end position="373"/>
    </location>
</feature>
<organism evidence="8 9">
    <name type="scientific">OM182 bacterium MED-G24</name>
    <dbReference type="NCBI Taxonomy" id="1986255"/>
    <lineage>
        <taxon>Bacteria</taxon>
        <taxon>Pseudomonadati</taxon>
        <taxon>Pseudomonadota</taxon>
        <taxon>Gammaproteobacteria</taxon>
        <taxon>OMG group</taxon>
        <taxon>OM182 clade</taxon>
    </lineage>
</organism>
<evidence type="ECO:0000256" key="5">
    <source>
        <dbReference type="ARBA" id="ARBA00045658"/>
    </source>
</evidence>
<dbReference type="CDD" id="cd03112">
    <property type="entry name" value="CobW-like"/>
    <property type="match status" value="1"/>
</dbReference>
<evidence type="ECO:0000313" key="9">
    <source>
        <dbReference type="Proteomes" id="UP000219327"/>
    </source>
</evidence>
<evidence type="ECO:0000256" key="1">
    <source>
        <dbReference type="ARBA" id="ARBA00022741"/>
    </source>
</evidence>
<sequence length="405" mass="45435">MGSQLPVTVLSGFLGAGKTTLMNHVLNNREGLRVAVIVNDMGEVNIDADLLREDVALQHVDEKLVEMTNGCICCTLREDLLVEVARLASEQRFDYLLIESTGVSEPLPVAETFTFEDETGQSLSSLAQLDTMVTVVDAFNFPRLLNEAESLKEKHMEIGEDDQRNIADLLIDQVEFSNVIVVTKTDLLDNEDTDALLATLRRLNPRAAVTTADHGKISPSDILGTNKFDMAEAETMPGWLAELRGEHVPETEEYGISSFVYRARKPFHPQRLYDFLVQGWQYGNLVRSKGYFWLASRFDQAGSWSQAGGIMNHGFSGLFWSAVPEEHWPEDTEHRATIESKCEPPYGDRRQEIVFIGQGLDREQAILSLDDCLLSEAEMAAGPELWKQLPDPFPQWIQEIEETDA</sequence>
<dbReference type="Pfam" id="PF02492">
    <property type="entry name" value="cobW"/>
    <property type="match status" value="1"/>
</dbReference>
<evidence type="ECO:0000256" key="3">
    <source>
        <dbReference type="ARBA" id="ARBA00023186"/>
    </source>
</evidence>
<dbReference type="InterPro" id="IPR011629">
    <property type="entry name" value="CobW-like_C"/>
</dbReference>
<evidence type="ECO:0000256" key="2">
    <source>
        <dbReference type="ARBA" id="ARBA00022801"/>
    </source>
</evidence>